<dbReference type="InterPro" id="IPR004401">
    <property type="entry name" value="YbaB/EbfC"/>
</dbReference>
<protein>
    <submittedName>
        <fullName evidence="1">YbaB/EbfC family nucleoid-associated protein</fullName>
    </submittedName>
</protein>
<proteinExistence type="predicted"/>
<keyword evidence="2" id="KW-1185">Reference proteome</keyword>
<dbReference type="SUPFAM" id="SSF82607">
    <property type="entry name" value="YbaB-like"/>
    <property type="match status" value="1"/>
</dbReference>
<evidence type="ECO:0000313" key="2">
    <source>
        <dbReference type="Proteomes" id="UP000526734"/>
    </source>
</evidence>
<dbReference type="GO" id="GO:0003677">
    <property type="term" value="F:DNA binding"/>
    <property type="evidence" value="ECO:0007669"/>
    <property type="project" value="InterPro"/>
</dbReference>
<dbReference type="Gene3D" id="3.30.1310.10">
    <property type="entry name" value="Nucleoid-associated protein YbaB-like domain"/>
    <property type="match status" value="1"/>
</dbReference>
<dbReference type="AlphaFoldDB" id="A0A7W3VYA3"/>
<reference evidence="1 2" key="1">
    <citation type="submission" date="2020-08" db="EMBL/GenBank/DDBJ databases">
        <title>Amycolatopsis sp. nov. DR6-1 isolated from Dendrobium heterocarpum.</title>
        <authorList>
            <person name="Tedsree N."/>
            <person name="Kuncharoen N."/>
            <person name="Likhitwitayawuid K."/>
            <person name="Tanasupawat S."/>
        </authorList>
    </citation>
    <scope>NUCLEOTIDE SEQUENCE [LARGE SCALE GENOMIC DNA]</scope>
    <source>
        <strain evidence="1 2">DR6-1</strain>
    </source>
</reference>
<comment type="caution">
    <text evidence="1">The sequence shown here is derived from an EMBL/GenBank/DDBJ whole genome shotgun (WGS) entry which is preliminary data.</text>
</comment>
<dbReference type="Pfam" id="PF02575">
    <property type="entry name" value="YbaB_DNA_bd"/>
    <property type="match status" value="1"/>
</dbReference>
<gene>
    <name evidence="1" type="ORF">H4281_20160</name>
</gene>
<evidence type="ECO:0000313" key="1">
    <source>
        <dbReference type="EMBL" id="MBB1155466.1"/>
    </source>
</evidence>
<sequence length="146" mass="15131">MTAPKTTGGSSVPIQDSAAWLADYQKNLSRMQANAEAASASLSRVGGRAASPRGEVEVEVGPSGALTDLRLSPAARALEADALARLILATVHDAHRQAGAQVVDIMTDYVGDGPALQLVRDNLPVEAAPAAPRQEDDYFANPGIIS</sequence>
<name>A0A7W3VYA3_9PSEU</name>
<accession>A0A7W3VYA3</accession>
<organism evidence="1 2">
    <name type="scientific">Amycolatopsis dendrobii</name>
    <dbReference type="NCBI Taxonomy" id="2760662"/>
    <lineage>
        <taxon>Bacteria</taxon>
        <taxon>Bacillati</taxon>
        <taxon>Actinomycetota</taxon>
        <taxon>Actinomycetes</taxon>
        <taxon>Pseudonocardiales</taxon>
        <taxon>Pseudonocardiaceae</taxon>
        <taxon>Amycolatopsis</taxon>
    </lineage>
</organism>
<dbReference type="Proteomes" id="UP000526734">
    <property type="component" value="Unassembled WGS sequence"/>
</dbReference>
<dbReference type="EMBL" id="JACGZW010000006">
    <property type="protein sequence ID" value="MBB1155466.1"/>
    <property type="molecule type" value="Genomic_DNA"/>
</dbReference>
<dbReference type="InterPro" id="IPR036894">
    <property type="entry name" value="YbaB-like_sf"/>
</dbReference>